<name>A0A1D1Y8I0_9ARAE</name>
<dbReference type="InterPro" id="IPR036910">
    <property type="entry name" value="HMG_box_dom_sf"/>
</dbReference>
<dbReference type="SUPFAM" id="SSF47095">
    <property type="entry name" value="HMG-box"/>
    <property type="match status" value="1"/>
</dbReference>
<evidence type="ECO:0000313" key="6">
    <source>
        <dbReference type="EMBL" id="JAT50945.1"/>
    </source>
</evidence>
<gene>
    <name evidence="6" type="primary">NHP6_0</name>
    <name evidence="6" type="ORF">g.22773</name>
</gene>
<dbReference type="PANTHER" id="PTHR46040:SF3">
    <property type="entry name" value="HIGH MOBILITY GROUP PROTEIN 2"/>
    <property type="match status" value="1"/>
</dbReference>
<sequence length="336" mass="37833">MSVKLDDKRRLKLAAQGLRRTAISLQAAVVSLLQTADALIAEPDDNLVEYSPLDVNLQDLLKGDINNALIKLLNDALNDGELDEDQRTQQNGKRAANGVKKPTRKPRPPRDPNAPTKPQNAFILFQKDIASQVKAENTGKPWSEIVHLISTRWKALPREEKEVYEHRFEEAKQKFEAEYKIYLENKDQGVATADPDAHEEHNDTSESATAESQSTASQSEEDDEEDTPNPSASRAMRSKAATKSSAPAKNTPESSSKKRSKKRKPQEDDDDESAHEEEDHYELSKKSKKKALNEEGGDVQVKDRKKNKKSSREEDKDLDLDDKPSKKKKIKKTKLE</sequence>
<organism evidence="6">
    <name type="scientific">Anthurium amnicola</name>
    <dbReference type="NCBI Taxonomy" id="1678845"/>
    <lineage>
        <taxon>Eukaryota</taxon>
        <taxon>Viridiplantae</taxon>
        <taxon>Streptophyta</taxon>
        <taxon>Embryophyta</taxon>
        <taxon>Tracheophyta</taxon>
        <taxon>Spermatophyta</taxon>
        <taxon>Magnoliopsida</taxon>
        <taxon>Liliopsida</taxon>
        <taxon>Araceae</taxon>
        <taxon>Pothoideae</taxon>
        <taxon>Potheae</taxon>
        <taxon>Anthurium</taxon>
    </lineage>
</organism>
<feature type="region of interest" description="Disordered" evidence="4">
    <location>
        <begin position="186"/>
        <end position="336"/>
    </location>
</feature>
<dbReference type="Pfam" id="PF00505">
    <property type="entry name" value="HMG_box"/>
    <property type="match status" value="1"/>
</dbReference>
<evidence type="ECO:0000256" key="4">
    <source>
        <dbReference type="SAM" id="MobiDB-lite"/>
    </source>
</evidence>
<dbReference type="Gene3D" id="1.10.30.10">
    <property type="entry name" value="High mobility group box domain"/>
    <property type="match status" value="1"/>
</dbReference>
<feature type="domain" description="HMG box" evidence="5">
    <location>
        <begin position="115"/>
        <end position="183"/>
    </location>
</feature>
<keyword evidence="1 3" id="KW-0238">DNA-binding</keyword>
<feature type="compositionally biased region" description="Acidic residues" evidence="4">
    <location>
        <begin position="267"/>
        <end position="276"/>
    </location>
</feature>
<feature type="region of interest" description="Disordered" evidence="4">
    <location>
        <begin position="82"/>
        <end position="118"/>
    </location>
</feature>
<dbReference type="InterPro" id="IPR051965">
    <property type="entry name" value="ChromReg_NeuronalGeneExpr"/>
</dbReference>
<dbReference type="GO" id="GO:0010468">
    <property type="term" value="P:regulation of gene expression"/>
    <property type="evidence" value="ECO:0007669"/>
    <property type="project" value="TreeGrafter"/>
</dbReference>
<dbReference type="PROSITE" id="PS50118">
    <property type="entry name" value="HMG_BOX_2"/>
    <property type="match status" value="1"/>
</dbReference>
<feature type="DNA-binding region" description="HMG box" evidence="3">
    <location>
        <begin position="115"/>
        <end position="183"/>
    </location>
</feature>
<accession>A0A1D1Y8I0</accession>
<proteinExistence type="predicted"/>
<dbReference type="PANTHER" id="PTHR46040">
    <property type="entry name" value="HIGH MOBILITY GROUP PROTEIN 2"/>
    <property type="match status" value="1"/>
</dbReference>
<protein>
    <submittedName>
        <fullName evidence="6">Non-histone chromosomal protein 6</fullName>
    </submittedName>
</protein>
<evidence type="ECO:0000256" key="2">
    <source>
        <dbReference type="ARBA" id="ARBA00023242"/>
    </source>
</evidence>
<evidence type="ECO:0000259" key="5">
    <source>
        <dbReference type="PROSITE" id="PS50118"/>
    </source>
</evidence>
<dbReference type="SMART" id="SM00398">
    <property type="entry name" value="HMG"/>
    <property type="match status" value="1"/>
</dbReference>
<feature type="compositionally biased region" description="Basic and acidic residues" evidence="4">
    <location>
        <begin position="195"/>
        <end position="204"/>
    </location>
</feature>
<feature type="compositionally biased region" description="Low complexity" evidence="4">
    <location>
        <begin position="238"/>
        <end position="249"/>
    </location>
</feature>
<evidence type="ECO:0000256" key="1">
    <source>
        <dbReference type="ARBA" id="ARBA00023125"/>
    </source>
</evidence>
<dbReference type="CDD" id="cd00084">
    <property type="entry name" value="HMG-box_SF"/>
    <property type="match status" value="1"/>
</dbReference>
<feature type="compositionally biased region" description="Low complexity" evidence="4">
    <location>
        <begin position="205"/>
        <end position="218"/>
    </location>
</feature>
<keyword evidence="2 3" id="KW-0539">Nucleus</keyword>
<reference evidence="6" key="1">
    <citation type="submission" date="2015-07" db="EMBL/GenBank/DDBJ databases">
        <title>Transcriptome Assembly of Anthurium amnicola.</title>
        <authorList>
            <person name="Suzuki J."/>
        </authorList>
    </citation>
    <scope>NUCLEOTIDE SEQUENCE</scope>
</reference>
<dbReference type="GO" id="GO:0005634">
    <property type="term" value="C:nucleus"/>
    <property type="evidence" value="ECO:0007669"/>
    <property type="project" value="UniProtKB-UniRule"/>
</dbReference>
<feature type="compositionally biased region" description="Basic residues" evidence="4">
    <location>
        <begin position="325"/>
        <end position="336"/>
    </location>
</feature>
<dbReference type="EMBL" id="GDJX01016991">
    <property type="protein sequence ID" value="JAT50945.1"/>
    <property type="molecule type" value="Transcribed_RNA"/>
</dbReference>
<evidence type="ECO:0000256" key="3">
    <source>
        <dbReference type="PROSITE-ProRule" id="PRU00267"/>
    </source>
</evidence>
<dbReference type="AlphaFoldDB" id="A0A1D1Y8I0"/>
<dbReference type="InterPro" id="IPR009071">
    <property type="entry name" value="HMG_box_dom"/>
</dbReference>
<dbReference type="GO" id="GO:0003677">
    <property type="term" value="F:DNA binding"/>
    <property type="evidence" value="ECO:0007669"/>
    <property type="project" value="UniProtKB-UniRule"/>
</dbReference>